<proteinExistence type="inferred from homology"/>
<evidence type="ECO:0000259" key="4">
    <source>
        <dbReference type="Pfam" id="PF00149"/>
    </source>
</evidence>
<evidence type="ECO:0000256" key="1">
    <source>
        <dbReference type="ARBA" id="ARBA00022729"/>
    </source>
</evidence>
<evidence type="ECO:0000313" key="7">
    <source>
        <dbReference type="EMBL" id="RCN29142.1"/>
    </source>
</evidence>
<dbReference type="InterPro" id="IPR041792">
    <property type="entry name" value="MPP_PAP"/>
</dbReference>
<dbReference type="InterPro" id="IPR008963">
    <property type="entry name" value="Purple_acid_Pase-like_N"/>
</dbReference>
<dbReference type="EMBL" id="JOJR01002107">
    <property type="protein sequence ID" value="RCN29142.1"/>
    <property type="molecule type" value="Genomic_DNA"/>
</dbReference>
<organism evidence="7 8">
    <name type="scientific">Ancylostoma caninum</name>
    <name type="common">Dog hookworm</name>
    <dbReference type="NCBI Taxonomy" id="29170"/>
    <lineage>
        <taxon>Eukaryota</taxon>
        <taxon>Metazoa</taxon>
        <taxon>Ecdysozoa</taxon>
        <taxon>Nematoda</taxon>
        <taxon>Chromadorea</taxon>
        <taxon>Rhabditida</taxon>
        <taxon>Rhabditina</taxon>
        <taxon>Rhabditomorpha</taxon>
        <taxon>Strongyloidea</taxon>
        <taxon>Ancylostomatidae</taxon>
        <taxon>Ancylostomatinae</taxon>
        <taxon>Ancylostoma</taxon>
    </lineage>
</organism>
<feature type="domain" description="Calcineurin-like phosphoesterase" evidence="4">
    <location>
        <begin position="144"/>
        <end position="379"/>
    </location>
</feature>
<dbReference type="Pfam" id="PF14008">
    <property type="entry name" value="Metallophos_C"/>
    <property type="match status" value="1"/>
</dbReference>
<dbReference type="AlphaFoldDB" id="A0A368FAR0"/>
<feature type="chain" id="PRO_5016480573" description="Purple acid phosphatase" evidence="3">
    <location>
        <begin position="18"/>
        <end position="513"/>
    </location>
</feature>
<evidence type="ECO:0000259" key="5">
    <source>
        <dbReference type="Pfam" id="PF14008"/>
    </source>
</evidence>
<gene>
    <name evidence="7" type="ORF">ANCCAN_25104</name>
</gene>
<dbReference type="STRING" id="29170.A0A368FAR0"/>
<accession>A0A368FAR0</accession>
<name>A0A368FAR0_ANCCA</name>
<keyword evidence="8" id="KW-1185">Reference proteome</keyword>
<protein>
    <recommendedName>
        <fullName evidence="3">Purple acid phosphatase</fullName>
        <ecNumber evidence="3">3.1.3.2</ecNumber>
    </recommendedName>
</protein>
<comment type="catalytic activity">
    <reaction evidence="3">
        <text>a phosphate monoester + H2O = an alcohol + phosphate</text>
        <dbReference type="Rhea" id="RHEA:15017"/>
        <dbReference type="ChEBI" id="CHEBI:15377"/>
        <dbReference type="ChEBI" id="CHEBI:30879"/>
        <dbReference type="ChEBI" id="CHEBI:43474"/>
        <dbReference type="ChEBI" id="CHEBI:67140"/>
        <dbReference type="EC" id="3.1.3.2"/>
    </reaction>
</comment>
<dbReference type="SUPFAM" id="SSF49363">
    <property type="entry name" value="Purple acid phosphatase, N-terminal domain"/>
    <property type="match status" value="1"/>
</dbReference>
<keyword evidence="3" id="KW-0378">Hydrolase</keyword>
<dbReference type="PANTHER" id="PTHR45867">
    <property type="entry name" value="PURPLE ACID PHOSPHATASE"/>
    <property type="match status" value="1"/>
</dbReference>
<dbReference type="InterPro" id="IPR025733">
    <property type="entry name" value="PAPs_C"/>
</dbReference>
<keyword evidence="1 3" id="KW-0732">Signal</keyword>
<comment type="similarity">
    <text evidence="3">Belongs to the metallophosphoesterase superfamily. Purple acid phosphatase family.</text>
</comment>
<dbReference type="EC" id="3.1.3.2" evidence="3"/>
<dbReference type="InterPro" id="IPR004843">
    <property type="entry name" value="Calcineurin-like_PHP"/>
</dbReference>
<dbReference type="InterPro" id="IPR029052">
    <property type="entry name" value="Metallo-depent_PP-like"/>
</dbReference>
<dbReference type="SUPFAM" id="SSF56300">
    <property type="entry name" value="Metallo-dependent phosphatases"/>
    <property type="match status" value="1"/>
</dbReference>
<evidence type="ECO:0000256" key="3">
    <source>
        <dbReference type="RuleBase" id="RU361203"/>
    </source>
</evidence>
<reference evidence="7 8" key="1">
    <citation type="submission" date="2014-10" db="EMBL/GenBank/DDBJ databases">
        <title>Draft genome of the hookworm Ancylostoma caninum.</title>
        <authorList>
            <person name="Mitreva M."/>
        </authorList>
    </citation>
    <scope>NUCLEOTIDE SEQUENCE [LARGE SCALE GENOMIC DNA]</scope>
    <source>
        <strain evidence="7 8">Baltimore</strain>
    </source>
</reference>
<evidence type="ECO:0000259" key="6">
    <source>
        <dbReference type="Pfam" id="PF16656"/>
    </source>
</evidence>
<dbReference type="InterPro" id="IPR015914">
    <property type="entry name" value="PAPs_N"/>
</dbReference>
<dbReference type="Gene3D" id="2.60.40.380">
    <property type="entry name" value="Purple acid phosphatase-like, N-terminal"/>
    <property type="match status" value="1"/>
</dbReference>
<dbReference type="GO" id="GO:0003993">
    <property type="term" value="F:acid phosphatase activity"/>
    <property type="evidence" value="ECO:0007669"/>
    <property type="project" value="UniProtKB-EC"/>
</dbReference>
<dbReference type="PANTHER" id="PTHR45867:SF10">
    <property type="entry name" value="PURPLE ACID PHOSPHATASE"/>
    <property type="match status" value="1"/>
</dbReference>
<comment type="caution">
    <text evidence="7">The sequence shown here is derived from an EMBL/GenBank/DDBJ whole genome shotgun (WGS) entry which is preliminary data.</text>
</comment>
<dbReference type="OrthoDB" id="45007at2759"/>
<sequence>MRSTLALLLVVIPSISAAAWPEQVHLAFHGDHSVMAVVWTTFQYDKAEVKFGEDPNNLIYTATDEGVKKWTSGASVRYSHRAMMRDLKASTEYCENRLCHRGRSIMPGHFKFSHENLVQFYLDYQIGVRRFSFKTLGEDPQNYRVCIFGDLGYFHGNSTASLIANGLAGKFDFIIHLGDIAYDLHTNNGATGDNYMNQLEPLISKVPYMVIAGNHEDDGKNFTDYQERFWMLHNGYRDNQFYSFDLGPVHWVGVSTEYYGYYYLYGQEPVMTQYGWLKNDLTVANQNRNKTPWIISFQHRPFYCSNSNSAECQAFENKLVSPSSLCKCTFILTIVQCDVKIHSIIQKRQIRTGWLDMPGLESLFLQQGMDMGFWGHEHSYERFYPIADKQFWNDGCHSAYAEFSDTPWPFSAARSAFRKELFPSNRRCSSFSRVNDYGYTILTIANSTHIHLEQISIEKSDSVVDEVWIAKDKLHTHSAALRKTKPGWKFPSMKCHPKNAACRLSLQQLNEEL</sequence>
<dbReference type="Pfam" id="PF16656">
    <property type="entry name" value="Pur_ac_phosph_N"/>
    <property type="match status" value="1"/>
</dbReference>
<keyword evidence="2" id="KW-0325">Glycoprotein</keyword>
<dbReference type="Pfam" id="PF00149">
    <property type="entry name" value="Metallophos"/>
    <property type="match status" value="1"/>
</dbReference>
<dbReference type="CDD" id="cd00839">
    <property type="entry name" value="MPP_PAPs"/>
    <property type="match status" value="1"/>
</dbReference>
<feature type="signal peptide" evidence="3">
    <location>
        <begin position="1"/>
        <end position="17"/>
    </location>
</feature>
<feature type="domain" description="Purple acid phosphatase N-terminal" evidence="6">
    <location>
        <begin position="21"/>
        <end position="94"/>
    </location>
</feature>
<feature type="domain" description="Purple acid phosphatase C-terminal" evidence="5">
    <location>
        <begin position="423"/>
        <end position="466"/>
    </location>
</feature>
<dbReference type="Proteomes" id="UP000252519">
    <property type="component" value="Unassembled WGS sequence"/>
</dbReference>
<dbReference type="Gene3D" id="3.60.21.10">
    <property type="match status" value="1"/>
</dbReference>
<evidence type="ECO:0000256" key="2">
    <source>
        <dbReference type="ARBA" id="ARBA00023180"/>
    </source>
</evidence>
<dbReference type="GO" id="GO:0046872">
    <property type="term" value="F:metal ion binding"/>
    <property type="evidence" value="ECO:0007669"/>
    <property type="project" value="InterPro"/>
</dbReference>
<evidence type="ECO:0000313" key="8">
    <source>
        <dbReference type="Proteomes" id="UP000252519"/>
    </source>
</evidence>